<dbReference type="InterPro" id="IPR024078">
    <property type="entry name" value="LmbE-like_dom_sf"/>
</dbReference>
<dbReference type="Gene3D" id="2.60.40.10">
    <property type="entry name" value="Immunoglobulins"/>
    <property type="match status" value="1"/>
</dbReference>
<dbReference type="Gene3D" id="3.40.50.880">
    <property type="match status" value="1"/>
</dbReference>
<reference evidence="4 5" key="1">
    <citation type="journal article" date="2012" name="Environ. Microbiol.">
        <title>Complete genome of Candidatus Chloracidobacterium thermophilum, a chlorophyll-based photoheterotroph belonging to the phylum Acidobacteria.</title>
        <authorList>
            <person name="Garcia Costas A.M."/>
            <person name="Liu Z."/>
            <person name="Tomsho L.P."/>
            <person name="Schuster S.C."/>
            <person name="Ward D.M."/>
            <person name="Bryant D.A."/>
        </authorList>
    </citation>
    <scope>NUCLEOTIDE SEQUENCE [LARGE SCALE GENOMIC DNA]</scope>
    <source>
        <strain evidence="4 5">B</strain>
    </source>
</reference>
<protein>
    <recommendedName>
        <fullName evidence="3">Alpha-galactosidase NEW3 domain-containing protein</fullName>
    </recommendedName>
</protein>
<accession>G2LFL7</accession>
<dbReference type="Pfam" id="PF02585">
    <property type="entry name" value="PIG-L"/>
    <property type="match status" value="1"/>
</dbReference>
<feature type="region of interest" description="Disordered" evidence="1">
    <location>
        <begin position="398"/>
        <end position="421"/>
    </location>
</feature>
<dbReference type="EMBL" id="CP002514">
    <property type="protein sequence ID" value="AEP11418.1"/>
    <property type="molecule type" value="Genomic_DNA"/>
</dbReference>
<dbReference type="Pfam" id="PF10633">
    <property type="entry name" value="NPCBM_assoc"/>
    <property type="match status" value="1"/>
</dbReference>
<sequence>MSGVGAPSKEPGRLAAASGRDGVCHLNRPEERRPAVKEITTMRLPLTVIWLLWLVAGGVCPLFPAAHAQVRGYDAPGLVGLQLQLRRLPTTASVLHIGAHPDDEDSALIARLARGDGARVGYLSLTRGEGGQNILGPEQGEALGVIRTEELLQARALDGGEQFFTRAFDFGFSKTREETEAKWNAMHGPDAILQDVVKVIRRFKPLVIVSRWGGTPRDGHGHHQYCGYLTRLAFAKAGDPDWHPELGPAWQVQKLYVSADVAPPDNPHPPLKIPTGIYDPVLGRTYFQVAMHGRSQHKSQEMGALEPEGEQFSQVKLVESRVPTDPANEKSLFDGLDTSLCSLVEASAPEEARQLLADIQTMVDRLAAGCVTPTEAYQVLTEAYAKLMRCRRLLDGAPPESMEPVGVGERYGPGKAPPPPSSALDVKWEQLGRAFLLAAGFQPAAWADVETVTEGDTLNIVFTPWQMDAPRFEMGNFIMSLHVDTTWLEEKRFPEGYLASVRLKITPHPDWPVRPGRSVLDIFGYGRIFGRPCQFGVPLRYRYADPVRGEVQREVELVPPLSVSLSDTLLVVPKTDEREDEQEAAPQRIVATVTNHAQTERSGSVKLDVPRGWRVTPSEVAFTLPPKGKQPFVFEVVVPPATPARRYTISATATSNGQRYDRTMQVIAYPHIPTRRLYPPARLTVLVSDIRVAPVKVGYVMGSGDLVPQAIRRMGLPVTLLDEDTLATGDLQAFDVIVVGIRASQTRPDFAAEHARLLEYVRQGGTLIVQYQRPDYVVRGLPPFPATMARRTTDETAPVTVLQPDHPVFNVPNRITAQDWEGWVQERSLYDWATYDDRYTALLESHDAGEAPNTGGLVITRLGRGHYIYTGYAWFRQLPAGVAGAYRIFANMLSLPASRTAELPHQRQRPARGRSPGSPS</sequence>
<dbReference type="OrthoDB" id="9759749at2"/>
<gene>
    <name evidence="4" type="ordered locus">Cabther_A0661</name>
</gene>
<dbReference type="InterPro" id="IPR003737">
    <property type="entry name" value="GlcNAc_PI_deacetylase-related"/>
</dbReference>
<evidence type="ECO:0000313" key="4">
    <source>
        <dbReference type="EMBL" id="AEP11418.1"/>
    </source>
</evidence>
<evidence type="ECO:0000313" key="5">
    <source>
        <dbReference type="Proteomes" id="UP000006791"/>
    </source>
</evidence>
<feature type="region of interest" description="Disordered" evidence="1">
    <location>
        <begin position="1"/>
        <end position="26"/>
    </location>
</feature>
<organism evidence="4 5">
    <name type="scientific">Chloracidobacterium thermophilum (strain B)</name>
    <dbReference type="NCBI Taxonomy" id="981222"/>
    <lineage>
        <taxon>Bacteria</taxon>
        <taxon>Pseudomonadati</taxon>
        <taxon>Acidobacteriota</taxon>
        <taxon>Terriglobia</taxon>
        <taxon>Terriglobales</taxon>
        <taxon>Acidobacteriaceae</taxon>
        <taxon>Chloracidobacterium</taxon>
    </lineage>
</organism>
<dbReference type="STRING" id="981222.Cabther_A0661"/>
<dbReference type="HOGENOM" id="CLU_347750_0_0_0"/>
<dbReference type="SUPFAM" id="SSF102588">
    <property type="entry name" value="LmbE-like"/>
    <property type="match status" value="1"/>
</dbReference>
<keyword evidence="2" id="KW-1133">Transmembrane helix</keyword>
<dbReference type="InterPro" id="IPR029062">
    <property type="entry name" value="Class_I_gatase-like"/>
</dbReference>
<keyword evidence="2" id="KW-0812">Transmembrane</keyword>
<dbReference type="KEGG" id="ctm:Cabther_A0661"/>
<feature type="region of interest" description="Disordered" evidence="1">
    <location>
        <begin position="900"/>
        <end position="920"/>
    </location>
</feature>
<evidence type="ECO:0000256" key="2">
    <source>
        <dbReference type="SAM" id="Phobius"/>
    </source>
</evidence>
<dbReference type="Proteomes" id="UP000006791">
    <property type="component" value="Chromosome 1"/>
</dbReference>
<dbReference type="InterPro" id="IPR013783">
    <property type="entry name" value="Ig-like_fold"/>
</dbReference>
<feature type="domain" description="Alpha-galactosidase NEW3" evidence="3">
    <location>
        <begin position="586"/>
        <end position="654"/>
    </location>
</feature>
<keyword evidence="2" id="KW-0472">Membrane</keyword>
<feature type="transmembrane region" description="Helical" evidence="2">
    <location>
        <begin position="42"/>
        <end position="64"/>
    </location>
</feature>
<dbReference type="AlphaFoldDB" id="G2LFL7"/>
<evidence type="ECO:0000259" key="3">
    <source>
        <dbReference type="Pfam" id="PF10633"/>
    </source>
</evidence>
<keyword evidence="5" id="KW-1185">Reference proteome</keyword>
<proteinExistence type="predicted"/>
<dbReference type="SUPFAM" id="SSF52317">
    <property type="entry name" value="Class I glutamine amidotransferase-like"/>
    <property type="match status" value="1"/>
</dbReference>
<name>G2LFL7_CHLTF</name>
<evidence type="ECO:0000256" key="1">
    <source>
        <dbReference type="SAM" id="MobiDB-lite"/>
    </source>
</evidence>
<dbReference type="Gene3D" id="3.40.50.10320">
    <property type="entry name" value="LmbE-like"/>
    <property type="match status" value="1"/>
</dbReference>
<dbReference type="CDD" id="cd03143">
    <property type="entry name" value="A4_beta-galactosidase_middle_domain"/>
    <property type="match status" value="1"/>
</dbReference>
<dbReference type="InterPro" id="IPR018905">
    <property type="entry name" value="A-galactase_NEW3"/>
</dbReference>